<sequence>MKYWSIITLLIFFNFTALPGVAVVFGWDLSSRTNVVMSEEEPHSNNTFTLYEKTIPKTLDIHDFLKFCEVVPQNKIAIIWETNAYYSPHLSIFSPPPEA</sequence>
<protein>
    <submittedName>
        <fullName evidence="1">Uncharacterized protein</fullName>
    </submittedName>
</protein>
<dbReference type="RefSeq" id="WP_133944774.1">
    <property type="nucleotide sequence ID" value="NZ_SOEO01000002.1"/>
</dbReference>
<evidence type="ECO:0000313" key="1">
    <source>
        <dbReference type="EMBL" id="TDX84714.1"/>
    </source>
</evidence>
<evidence type="ECO:0000313" key="2">
    <source>
        <dbReference type="Proteomes" id="UP000295313"/>
    </source>
</evidence>
<reference evidence="1 2" key="1">
    <citation type="submission" date="2019-03" db="EMBL/GenBank/DDBJ databases">
        <title>Genomic Encyclopedia of Type Strains, Phase III (KMG-III): the genomes of soil and plant-associated and newly described type strains.</title>
        <authorList>
            <person name="Whitman W."/>
        </authorList>
    </citation>
    <scope>NUCLEOTIDE SEQUENCE [LARGE SCALE GENOMIC DNA]</scope>
    <source>
        <strain evidence="1 2">CGMCC 1.12802</strain>
    </source>
</reference>
<proteinExistence type="predicted"/>
<name>A0A4R8IGV7_9FLAO</name>
<dbReference type="EMBL" id="SOEO01000002">
    <property type="protein sequence ID" value="TDX84714.1"/>
    <property type="molecule type" value="Genomic_DNA"/>
</dbReference>
<accession>A0A4R8IGV7</accession>
<dbReference type="AlphaFoldDB" id="A0A4R8IGV7"/>
<dbReference type="Proteomes" id="UP000295313">
    <property type="component" value="Unassembled WGS sequence"/>
</dbReference>
<comment type="caution">
    <text evidence="1">The sequence shown here is derived from an EMBL/GenBank/DDBJ whole genome shotgun (WGS) entry which is preliminary data.</text>
</comment>
<organism evidence="1 2">
    <name type="scientific">Epilithonimonas xixisoli</name>
    <dbReference type="NCBI Taxonomy" id="1476462"/>
    <lineage>
        <taxon>Bacteria</taxon>
        <taxon>Pseudomonadati</taxon>
        <taxon>Bacteroidota</taxon>
        <taxon>Flavobacteriia</taxon>
        <taxon>Flavobacteriales</taxon>
        <taxon>Weeksellaceae</taxon>
        <taxon>Chryseobacterium group</taxon>
        <taxon>Epilithonimonas</taxon>
    </lineage>
</organism>
<dbReference type="OrthoDB" id="1449621at2"/>
<gene>
    <name evidence="1" type="ORF">B0I22_2346</name>
</gene>
<keyword evidence="2" id="KW-1185">Reference proteome</keyword>